<proteinExistence type="predicted"/>
<dbReference type="RefSeq" id="WP_378988010.1">
    <property type="nucleotide sequence ID" value="NZ_JBHRVD010000001.1"/>
</dbReference>
<comment type="caution">
    <text evidence="1">The sequence shown here is derived from an EMBL/GenBank/DDBJ whole genome shotgun (WGS) entry which is preliminary data.</text>
</comment>
<keyword evidence="2" id="KW-1185">Reference proteome</keyword>
<dbReference type="InterPro" id="IPR059206">
    <property type="entry name" value="Sll1717-like"/>
</dbReference>
<accession>A0ABV7MTU4</accession>
<name>A0ABV7MTU4_9HYPH</name>
<gene>
    <name evidence="1" type="ORF">ACFOJ9_23925</name>
</gene>
<organism evidence="1 2">
    <name type="scientific">Mesorhizobium cantuariense</name>
    <dbReference type="NCBI Taxonomy" id="1300275"/>
    <lineage>
        <taxon>Bacteria</taxon>
        <taxon>Pseudomonadati</taxon>
        <taxon>Pseudomonadota</taxon>
        <taxon>Alphaproteobacteria</taxon>
        <taxon>Hyphomicrobiales</taxon>
        <taxon>Phyllobacteriaceae</taxon>
        <taxon>Mesorhizobium</taxon>
    </lineage>
</organism>
<dbReference type="EMBL" id="JBHRVD010000001">
    <property type="protein sequence ID" value="MFC3324790.1"/>
    <property type="molecule type" value="Genomic_DNA"/>
</dbReference>
<evidence type="ECO:0000313" key="2">
    <source>
        <dbReference type="Proteomes" id="UP001595648"/>
    </source>
</evidence>
<reference evidence="2" key="1">
    <citation type="journal article" date="2019" name="Int. J. Syst. Evol. Microbiol.">
        <title>The Global Catalogue of Microorganisms (GCM) 10K type strain sequencing project: providing services to taxonomists for standard genome sequencing and annotation.</title>
        <authorList>
            <consortium name="The Broad Institute Genomics Platform"/>
            <consortium name="The Broad Institute Genome Sequencing Center for Infectious Disease"/>
            <person name="Wu L."/>
            <person name="Ma J."/>
        </authorList>
    </citation>
    <scope>NUCLEOTIDE SEQUENCE [LARGE SCALE GENOMIC DNA]</scope>
    <source>
        <strain evidence="2">ICMP 19515</strain>
    </source>
</reference>
<protein>
    <submittedName>
        <fullName evidence="1">P-loop ATPase, Sll1717 family</fullName>
    </submittedName>
</protein>
<dbReference type="NCBIfam" id="NF047389">
    <property type="entry name" value="ATPase_Sll1717"/>
    <property type="match status" value="1"/>
</dbReference>
<dbReference type="Proteomes" id="UP001595648">
    <property type="component" value="Unassembled WGS sequence"/>
</dbReference>
<evidence type="ECO:0000313" key="1">
    <source>
        <dbReference type="EMBL" id="MFC3324790.1"/>
    </source>
</evidence>
<sequence length="225" mass="26314">MSSADVNHSVESVGYNLSWSSFPQNRDHPLFHFIHERFRLSVQSHFSMGVFFRIYMGNIDPEEFLTRTWAKPRDFVRFFKCARELYSQRSKLTGSEINAIWRTYAQMSWNEIKSSASPFMNSQSIAEMENIFRKIVPNIIDKHTTYSYKTFLEVLKPIYTIARGSIAEFYSLEHFIELIYILGIFGTMRDDASGQAIVQTYHRGNRSFHRDGRVLIHPTVLKAFG</sequence>